<feature type="coiled-coil region" evidence="1">
    <location>
        <begin position="128"/>
        <end position="155"/>
    </location>
</feature>
<keyword evidence="4" id="KW-1185">Reference proteome</keyword>
<accession>A0A0L6ZCG2</accession>
<dbReference type="AlphaFoldDB" id="A0A0L6ZCG2"/>
<protein>
    <recommendedName>
        <fullName evidence="5">GAF domain-containing protein</fullName>
    </recommendedName>
</protein>
<dbReference type="STRING" id="36844.SAMN04488501_103191"/>
<evidence type="ECO:0000256" key="1">
    <source>
        <dbReference type="SAM" id="Coils"/>
    </source>
</evidence>
<organism evidence="3 4">
    <name type="scientific">Clostridium homopropionicum DSM 5847</name>
    <dbReference type="NCBI Taxonomy" id="1121318"/>
    <lineage>
        <taxon>Bacteria</taxon>
        <taxon>Bacillati</taxon>
        <taxon>Bacillota</taxon>
        <taxon>Clostridia</taxon>
        <taxon>Eubacteriales</taxon>
        <taxon>Clostridiaceae</taxon>
        <taxon>Clostridium</taxon>
    </lineage>
</organism>
<feature type="transmembrane region" description="Helical" evidence="2">
    <location>
        <begin position="7"/>
        <end position="27"/>
    </location>
</feature>
<dbReference type="InterPro" id="IPR029016">
    <property type="entry name" value="GAF-like_dom_sf"/>
</dbReference>
<evidence type="ECO:0000313" key="3">
    <source>
        <dbReference type="EMBL" id="KOA20669.1"/>
    </source>
</evidence>
<evidence type="ECO:0000256" key="2">
    <source>
        <dbReference type="SAM" id="Phobius"/>
    </source>
</evidence>
<reference evidence="4" key="1">
    <citation type="submission" date="2015-08" db="EMBL/GenBank/DDBJ databases">
        <title>Genome sequence of the strict anaerobe Clostridium homopropionicum LuHBu1 (DSM 5847T).</title>
        <authorList>
            <person name="Poehlein A."/>
            <person name="Beck M."/>
            <person name="Schiel-Bengelsdorf B."/>
            <person name="Bengelsdorf F.R."/>
            <person name="Daniel R."/>
            <person name="Duerre P."/>
        </authorList>
    </citation>
    <scope>NUCLEOTIDE SEQUENCE [LARGE SCALE GENOMIC DNA]</scope>
    <source>
        <strain evidence="4">DSM 5847</strain>
    </source>
</reference>
<keyword evidence="2" id="KW-0812">Transmembrane</keyword>
<evidence type="ECO:0008006" key="5">
    <source>
        <dbReference type="Google" id="ProtNLM"/>
    </source>
</evidence>
<name>A0A0L6ZCG2_9CLOT</name>
<comment type="caution">
    <text evidence="3">The sequence shown here is derived from an EMBL/GenBank/DDBJ whole genome shotgun (WGS) entry which is preliminary data.</text>
</comment>
<dbReference type="PATRIC" id="fig|1121318.3.peg.816"/>
<feature type="transmembrane region" description="Helical" evidence="2">
    <location>
        <begin position="90"/>
        <end position="106"/>
    </location>
</feature>
<sequence>MKFKNTILCGIETFIVNIIVYFIFYQINPNQEEYLYLNPHPLFILCIIIGLIYGNKLGLLTAAICSGFYLKVFLNINKDISLLFIYFRNYKYLLLFFFSAAILGNFRDSYKANIQKMINEKLIMSKNYRSLEKSYNLSQKALEELKKQIINSEESILYLYEIASRLETFNLEEIFTETIGILSKFLKAKSVSIYTYDEKSGYMRLKINLGEEARNRSMLVKDSIGFSNVIINQKVLKWVDIKEKEFPLMSAPLIKENQTIAVVNVDSMDFDNLSEYAYQLFKLIIEWVNKALNQAILVDELSDSKYIEGTKIMKYGYFTERIKSEERRRSEFGMEYSILKYGVENMNVQEINKNIAGVLRSVDIISYSEEAKEVYILLPATSQNATYLVEERIKNKLNLGKL</sequence>
<evidence type="ECO:0000313" key="4">
    <source>
        <dbReference type="Proteomes" id="UP000037043"/>
    </source>
</evidence>
<keyword evidence="2" id="KW-1133">Transmembrane helix</keyword>
<proteinExistence type="predicted"/>
<keyword evidence="2" id="KW-0472">Membrane</keyword>
<dbReference type="Proteomes" id="UP000037043">
    <property type="component" value="Unassembled WGS sequence"/>
</dbReference>
<feature type="transmembrane region" description="Helical" evidence="2">
    <location>
        <begin position="42"/>
        <end position="70"/>
    </location>
</feature>
<dbReference type="RefSeq" id="WP_052220401.1">
    <property type="nucleotide sequence ID" value="NZ_LHUR01000012.1"/>
</dbReference>
<dbReference type="Gene3D" id="3.30.450.40">
    <property type="match status" value="1"/>
</dbReference>
<keyword evidence="1" id="KW-0175">Coiled coil</keyword>
<dbReference type="SUPFAM" id="SSF55781">
    <property type="entry name" value="GAF domain-like"/>
    <property type="match status" value="1"/>
</dbReference>
<gene>
    <name evidence="3" type="ORF">CLHOM_08110</name>
</gene>
<dbReference type="EMBL" id="LHUR01000012">
    <property type="protein sequence ID" value="KOA20669.1"/>
    <property type="molecule type" value="Genomic_DNA"/>
</dbReference>